<protein>
    <submittedName>
        <fullName evidence="1">Uncharacterized protein</fullName>
    </submittedName>
</protein>
<organism evidence="1 2">
    <name type="scientific">Thelephora ganbajun</name>
    <name type="common">Ganba fungus</name>
    <dbReference type="NCBI Taxonomy" id="370292"/>
    <lineage>
        <taxon>Eukaryota</taxon>
        <taxon>Fungi</taxon>
        <taxon>Dikarya</taxon>
        <taxon>Basidiomycota</taxon>
        <taxon>Agaricomycotina</taxon>
        <taxon>Agaricomycetes</taxon>
        <taxon>Thelephorales</taxon>
        <taxon>Thelephoraceae</taxon>
        <taxon>Thelephora</taxon>
    </lineage>
</organism>
<keyword evidence="2" id="KW-1185">Reference proteome</keyword>
<gene>
    <name evidence="1" type="ORF">BDM02DRAFT_3133435</name>
</gene>
<accession>A0ACB6YWZ1</accession>
<reference evidence="1" key="2">
    <citation type="journal article" date="2020" name="Nat. Commun.">
        <title>Large-scale genome sequencing of mycorrhizal fungi provides insights into the early evolution of symbiotic traits.</title>
        <authorList>
            <person name="Miyauchi S."/>
            <person name="Kiss E."/>
            <person name="Kuo A."/>
            <person name="Drula E."/>
            <person name="Kohler A."/>
            <person name="Sanchez-Garcia M."/>
            <person name="Morin E."/>
            <person name="Andreopoulos B."/>
            <person name="Barry K.W."/>
            <person name="Bonito G."/>
            <person name="Buee M."/>
            <person name="Carver A."/>
            <person name="Chen C."/>
            <person name="Cichocki N."/>
            <person name="Clum A."/>
            <person name="Culley D."/>
            <person name="Crous P.W."/>
            <person name="Fauchery L."/>
            <person name="Girlanda M."/>
            <person name="Hayes R.D."/>
            <person name="Keri Z."/>
            <person name="LaButti K."/>
            <person name="Lipzen A."/>
            <person name="Lombard V."/>
            <person name="Magnuson J."/>
            <person name="Maillard F."/>
            <person name="Murat C."/>
            <person name="Nolan M."/>
            <person name="Ohm R.A."/>
            <person name="Pangilinan J."/>
            <person name="Pereira M.F."/>
            <person name="Perotto S."/>
            <person name="Peter M."/>
            <person name="Pfister S."/>
            <person name="Riley R."/>
            <person name="Sitrit Y."/>
            <person name="Stielow J.B."/>
            <person name="Szollosi G."/>
            <person name="Zifcakova L."/>
            <person name="Stursova M."/>
            <person name="Spatafora J.W."/>
            <person name="Tedersoo L."/>
            <person name="Vaario L.M."/>
            <person name="Yamada A."/>
            <person name="Yan M."/>
            <person name="Wang P."/>
            <person name="Xu J."/>
            <person name="Bruns T."/>
            <person name="Baldrian P."/>
            <person name="Vilgalys R."/>
            <person name="Dunand C."/>
            <person name="Henrissat B."/>
            <person name="Grigoriev I.V."/>
            <person name="Hibbett D."/>
            <person name="Nagy L.G."/>
            <person name="Martin F.M."/>
        </authorList>
    </citation>
    <scope>NUCLEOTIDE SEQUENCE</scope>
    <source>
        <strain evidence="1">P2</strain>
    </source>
</reference>
<reference evidence="1" key="1">
    <citation type="submission" date="2019-10" db="EMBL/GenBank/DDBJ databases">
        <authorList>
            <consortium name="DOE Joint Genome Institute"/>
            <person name="Kuo A."/>
            <person name="Miyauchi S."/>
            <person name="Kiss E."/>
            <person name="Drula E."/>
            <person name="Kohler A."/>
            <person name="Sanchez-Garcia M."/>
            <person name="Andreopoulos B."/>
            <person name="Barry K.W."/>
            <person name="Bonito G."/>
            <person name="Buee M."/>
            <person name="Carver A."/>
            <person name="Chen C."/>
            <person name="Cichocki N."/>
            <person name="Clum A."/>
            <person name="Culley D."/>
            <person name="Crous P.W."/>
            <person name="Fauchery L."/>
            <person name="Girlanda M."/>
            <person name="Hayes R."/>
            <person name="Keri Z."/>
            <person name="Labutti K."/>
            <person name="Lipzen A."/>
            <person name="Lombard V."/>
            <person name="Magnuson J."/>
            <person name="Maillard F."/>
            <person name="Morin E."/>
            <person name="Murat C."/>
            <person name="Nolan M."/>
            <person name="Ohm R."/>
            <person name="Pangilinan J."/>
            <person name="Pereira M."/>
            <person name="Perotto S."/>
            <person name="Peter M."/>
            <person name="Riley R."/>
            <person name="Sitrit Y."/>
            <person name="Stielow B."/>
            <person name="Szollosi G."/>
            <person name="Zifcakova L."/>
            <person name="Stursova M."/>
            <person name="Spatafora J.W."/>
            <person name="Tedersoo L."/>
            <person name="Vaario L.-M."/>
            <person name="Yamada A."/>
            <person name="Yan M."/>
            <person name="Wang P."/>
            <person name="Xu J."/>
            <person name="Bruns T."/>
            <person name="Baldrian P."/>
            <person name="Vilgalys R."/>
            <person name="Henrissat B."/>
            <person name="Grigoriev I.V."/>
            <person name="Hibbett D."/>
            <person name="Nagy L.G."/>
            <person name="Martin F.M."/>
        </authorList>
    </citation>
    <scope>NUCLEOTIDE SEQUENCE</scope>
    <source>
        <strain evidence="1">P2</strain>
    </source>
</reference>
<evidence type="ECO:0000313" key="1">
    <source>
        <dbReference type="EMBL" id="KAF9641960.1"/>
    </source>
</evidence>
<sequence length="117" mass="13016">SFTLIPRYEVSFVDVVLPEEELHVKIKHIDMRQGNVVAKVETYDDHMTPEFKGIGVADLVSGKLMGICATDSFGMGIDLKDIDLVIQWRTTCDPCMGCTGRDKSIQATVLLLVEMLL</sequence>
<dbReference type="Proteomes" id="UP000886501">
    <property type="component" value="Unassembled WGS sequence"/>
</dbReference>
<name>A0ACB6YWZ1_THEGA</name>
<evidence type="ECO:0000313" key="2">
    <source>
        <dbReference type="Proteomes" id="UP000886501"/>
    </source>
</evidence>
<feature type="non-terminal residue" evidence="1">
    <location>
        <position position="1"/>
    </location>
</feature>
<proteinExistence type="predicted"/>
<comment type="caution">
    <text evidence="1">The sequence shown here is derived from an EMBL/GenBank/DDBJ whole genome shotgun (WGS) entry which is preliminary data.</text>
</comment>
<dbReference type="EMBL" id="MU118842">
    <property type="protein sequence ID" value="KAF9641960.1"/>
    <property type="molecule type" value="Genomic_DNA"/>
</dbReference>